<keyword evidence="5 10" id="KW-0479">Metal-binding</keyword>
<gene>
    <name evidence="12" type="ORF">CAL13_10705</name>
</gene>
<dbReference type="PANTHER" id="PTHR30040:SF2">
    <property type="entry name" value="FAD:PROTEIN FMN TRANSFERASE"/>
    <property type="match status" value="1"/>
</dbReference>
<comment type="similarity">
    <text evidence="10">Belongs to the ApbE family.</text>
</comment>
<dbReference type="GO" id="GO:0016740">
    <property type="term" value="F:transferase activity"/>
    <property type="evidence" value="ECO:0007669"/>
    <property type="project" value="UniProtKB-UniRule"/>
</dbReference>
<dbReference type="Gene3D" id="3.10.520.10">
    <property type="entry name" value="ApbE-like domains"/>
    <property type="match status" value="1"/>
</dbReference>
<sequence length="344" mass="36773">MQTYRLPALNRPTDGGVSAPRIAPIRARYDGVRGLACALAGATMGTTWSARLALPLGVNEAAVRRAVQDALDGVVAQMSHWETGSAISRFNRAGRGWVPLPAGMRVVLDCALSVAAHTDGAYDPTIGALAQAWGFAPHQRAYEPPSGDAIAAALARCGWRRLRRDAENAWQDGGVHLDFSSIAKGYGVDRAAAALDALGVTGYLVEVGGELRARGARPDGLPWRVAVEWPDSGAHAANVVLQDAAIATSGDYRRYFLHAGKRHSHTLDPRNGRPVDNGVASVTVLHPECMQADAWATALTVLGPDEGRRCADRHGLAALFIVRREGKLDMQSTALWRARQERVS</sequence>
<keyword evidence="7 10" id="KW-0460">Magnesium</keyword>
<dbReference type="InterPro" id="IPR024932">
    <property type="entry name" value="ApbE"/>
</dbReference>
<evidence type="ECO:0000256" key="8">
    <source>
        <dbReference type="ARBA" id="ARBA00031306"/>
    </source>
</evidence>
<evidence type="ECO:0000256" key="11">
    <source>
        <dbReference type="PIRSR" id="PIRSR006268-2"/>
    </source>
</evidence>
<dbReference type="PIRSF" id="PIRSF006268">
    <property type="entry name" value="ApbE"/>
    <property type="match status" value="1"/>
</dbReference>
<evidence type="ECO:0000256" key="1">
    <source>
        <dbReference type="ARBA" id="ARBA00011955"/>
    </source>
</evidence>
<dbReference type="AlphaFoldDB" id="A0A1W6Z0A0"/>
<feature type="binding site" evidence="11">
    <location>
        <position position="181"/>
    </location>
    <ligand>
        <name>Mg(2+)</name>
        <dbReference type="ChEBI" id="CHEBI:18420"/>
    </ligand>
</feature>
<accession>A0A1W6Z0A0</accession>
<dbReference type="PANTHER" id="PTHR30040">
    <property type="entry name" value="THIAMINE BIOSYNTHESIS LIPOPROTEIN APBE"/>
    <property type="match status" value="1"/>
</dbReference>
<dbReference type="Pfam" id="PF02424">
    <property type="entry name" value="ApbE"/>
    <property type="match status" value="1"/>
</dbReference>
<dbReference type="InterPro" id="IPR003374">
    <property type="entry name" value="ApbE-like_sf"/>
</dbReference>
<name>A0A1W6Z0A0_9BORD</name>
<dbReference type="EC" id="2.7.1.180" evidence="1 10"/>
<evidence type="ECO:0000256" key="10">
    <source>
        <dbReference type="PIRNR" id="PIRNR006268"/>
    </source>
</evidence>
<evidence type="ECO:0000313" key="13">
    <source>
        <dbReference type="Proteomes" id="UP000194139"/>
    </source>
</evidence>
<proteinExistence type="inferred from homology"/>
<feature type="binding site" evidence="11">
    <location>
        <position position="293"/>
    </location>
    <ligand>
        <name>Mg(2+)</name>
        <dbReference type="ChEBI" id="CHEBI:18420"/>
    </ligand>
</feature>
<dbReference type="EMBL" id="CP021109">
    <property type="protein sequence ID" value="ARP86624.1"/>
    <property type="molecule type" value="Genomic_DNA"/>
</dbReference>
<keyword evidence="13" id="KW-1185">Reference proteome</keyword>
<dbReference type="GO" id="GO:0046872">
    <property type="term" value="F:metal ion binding"/>
    <property type="evidence" value="ECO:0007669"/>
    <property type="project" value="UniProtKB-UniRule"/>
</dbReference>
<evidence type="ECO:0000256" key="2">
    <source>
        <dbReference type="ARBA" id="ARBA00016337"/>
    </source>
</evidence>
<evidence type="ECO:0000256" key="5">
    <source>
        <dbReference type="ARBA" id="ARBA00022723"/>
    </source>
</evidence>
<keyword evidence="6 10" id="KW-0274">FAD</keyword>
<evidence type="ECO:0000256" key="9">
    <source>
        <dbReference type="ARBA" id="ARBA00048540"/>
    </source>
</evidence>
<protein>
    <recommendedName>
        <fullName evidence="2 10">FAD:protein FMN transferase</fullName>
        <ecNumber evidence="1 10">2.7.1.180</ecNumber>
    </recommendedName>
    <alternativeName>
        <fullName evidence="8 10">Flavin transferase</fullName>
    </alternativeName>
</protein>
<keyword evidence="4 10" id="KW-0808">Transferase</keyword>
<comment type="cofactor">
    <cofactor evidence="11">
        <name>Mg(2+)</name>
        <dbReference type="ChEBI" id="CHEBI:18420"/>
    </cofactor>
    <cofactor evidence="11">
        <name>Mn(2+)</name>
        <dbReference type="ChEBI" id="CHEBI:29035"/>
    </cofactor>
    <text evidence="11">Magnesium. Can also use manganese.</text>
</comment>
<organism evidence="12 13">
    <name type="scientific">Bordetella genomosp. 9</name>
    <dbReference type="NCBI Taxonomy" id="1416803"/>
    <lineage>
        <taxon>Bacteria</taxon>
        <taxon>Pseudomonadati</taxon>
        <taxon>Pseudomonadota</taxon>
        <taxon>Betaproteobacteria</taxon>
        <taxon>Burkholderiales</taxon>
        <taxon>Alcaligenaceae</taxon>
        <taxon>Bordetella</taxon>
    </lineage>
</organism>
<evidence type="ECO:0000256" key="4">
    <source>
        <dbReference type="ARBA" id="ARBA00022679"/>
    </source>
</evidence>
<evidence type="ECO:0000256" key="7">
    <source>
        <dbReference type="ARBA" id="ARBA00022842"/>
    </source>
</evidence>
<evidence type="ECO:0000256" key="3">
    <source>
        <dbReference type="ARBA" id="ARBA00022630"/>
    </source>
</evidence>
<dbReference type="Proteomes" id="UP000194139">
    <property type="component" value="Chromosome"/>
</dbReference>
<evidence type="ECO:0000256" key="6">
    <source>
        <dbReference type="ARBA" id="ARBA00022827"/>
    </source>
</evidence>
<dbReference type="SUPFAM" id="SSF143631">
    <property type="entry name" value="ApbE-like"/>
    <property type="match status" value="1"/>
</dbReference>
<comment type="catalytic activity">
    <reaction evidence="9 10">
        <text>L-threonyl-[protein] + FAD = FMN-L-threonyl-[protein] + AMP + H(+)</text>
        <dbReference type="Rhea" id="RHEA:36847"/>
        <dbReference type="Rhea" id="RHEA-COMP:11060"/>
        <dbReference type="Rhea" id="RHEA-COMP:11061"/>
        <dbReference type="ChEBI" id="CHEBI:15378"/>
        <dbReference type="ChEBI" id="CHEBI:30013"/>
        <dbReference type="ChEBI" id="CHEBI:57692"/>
        <dbReference type="ChEBI" id="CHEBI:74257"/>
        <dbReference type="ChEBI" id="CHEBI:456215"/>
        <dbReference type="EC" id="2.7.1.180"/>
    </reaction>
</comment>
<keyword evidence="3 10" id="KW-0285">Flavoprotein</keyword>
<evidence type="ECO:0000313" key="12">
    <source>
        <dbReference type="EMBL" id="ARP86624.1"/>
    </source>
</evidence>
<feature type="binding site" evidence="11">
    <location>
        <position position="297"/>
    </location>
    <ligand>
        <name>Mg(2+)</name>
        <dbReference type="ChEBI" id="CHEBI:18420"/>
    </ligand>
</feature>
<reference evidence="12 13" key="1">
    <citation type="submission" date="2017-05" db="EMBL/GenBank/DDBJ databases">
        <title>Complete and WGS of Bordetella genogroups.</title>
        <authorList>
            <person name="Spilker T."/>
            <person name="LiPuma J."/>
        </authorList>
    </citation>
    <scope>NUCLEOTIDE SEQUENCE [LARGE SCALE GENOMIC DNA]</scope>
    <source>
        <strain evidence="12 13">AU17164</strain>
    </source>
</reference>